<feature type="domain" description="Rhodanese" evidence="10">
    <location>
        <begin position="25"/>
        <end position="143"/>
    </location>
</feature>
<dbReference type="PANTHER" id="PTHR11364:SF6">
    <property type="entry name" value="THIOSULFATE SULFURTRANSFERASE"/>
    <property type="match status" value="1"/>
</dbReference>
<dbReference type="SMART" id="SM00450">
    <property type="entry name" value="RHOD"/>
    <property type="match status" value="2"/>
</dbReference>
<reference evidence="11 12" key="1">
    <citation type="journal article" date="2013" name="Proc. Natl. Acad. Sci. U.S.A.">
        <title>The king cobra genome reveals dynamic gene evolution and adaptation in the snake venom system.</title>
        <authorList>
            <person name="Vonk F.J."/>
            <person name="Casewell N.R."/>
            <person name="Henkel C.V."/>
            <person name="Heimberg A.M."/>
            <person name="Jansen H.J."/>
            <person name="McCleary R.J."/>
            <person name="Kerkkamp H.M."/>
            <person name="Vos R.A."/>
            <person name="Guerreiro I."/>
            <person name="Calvete J.J."/>
            <person name="Wuster W."/>
            <person name="Woods A.E."/>
            <person name="Logan J.M."/>
            <person name="Harrison R.A."/>
            <person name="Castoe T.A."/>
            <person name="de Koning A.P."/>
            <person name="Pollock D.D."/>
            <person name="Yandell M."/>
            <person name="Calderon D."/>
            <person name="Renjifo C."/>
            <person name="Currier R.B."/>
            <person name="Salgado D."/>
            <person name="Pla D."/>
            <person name="Sanz L."/>
            <person name="Hyder A.S."/>
            <person name="Ribeiro J.M."/>
            <person name="Arntzen J.W."/>
            <person name="van den Thillart G.E."/>
            <person name="Boetzer M."/>
            <person name="Pirovano W."/>
            <person name="Dirks R.P."/>
            <person name="Spaink H.P."/>
            <person name="Duboule D."/>
            <person name="McGlinn E."/>
            <person name="Kini R.M."/>
            <person name="Richardson M.K."/>
        </authorList>
    </citation>
    <scope>NUCLEOTIDE SEQUENCE</scope>
    <source>
        <tissue evidence="11">Blood</tissue>
    </source>
</reference>
<evidence type="ECO:0000256" key="2">
    <source>
        <dbReference type="ARBA" id="ARBA00011245"/>
    </source>
</evidence>
<dbReference type="PROSITE" id="PS50206">
    <property type="entry name" value="RHODANESE_3"/>
    <property type="match status" value="2"/>
</dbReference>
<evidence type="ECO:0000313" key="12">
    <source>
        <dbReference type="Proteomes" id="UP000018936"/>
    </source>
</evidence>
<comment type="subunit">
    <text evidence="2">Monomer.</text>
</comment>
<keyword evidence="4" id="KW-0677">Repeat</keyword>
<feature type="region of interest" description="Disordered" evidence="9">
    <location>
        <begin position="518"/>
        <end position="540"/>
    </location>
</feature>
<evidence type="ECO:0000256" key="6">
    <source>
        <dbReference type="ARBA" id="ARBA00023128"/>
    </source>
</evidence>
<keyword evidence="6" id="KW-0496">Mitochondrion</keyword>
<dbReference type="FunFam" id="3.40.250.10:FF:000008">
    <property type="entry name" value="Sulfurtransferase"/>
    <property type="match status" value="1"/>
</dbReference>
<keyword evidence="5" id="KW-0694">RNA-binding</keyword>
<dbReference type="Pfam" id="PF00581">
    <property type="entry name" value="Rhodanese"/>
    <property type="match status" value="2"/>
</dbReference>
<evidence type="ECO:0000256" key="7">
    <source>
        <dbReference type="ARBA" id="ARBA00047549"/>
    </source>
</evidence>
<feature type="domain" description="Rhodanese" evidence="10">
    <location>
        <begin position="173"/>
        <end position="288"/>
    </location>
</feature>
<dbReference type="EMBL" id="AZIM01000112">
    <property type="protein sequence ID" value="ETE73297.1"/>
    <property type="molecule type" value="Genomic_DNA"/>
</dbReference>
<dbReference type="GO" id="GO:0005759">
    <property type="term" value="C:mitochondrial matrix"/>
    <property type="evidence" value="ECO:0007669"/>
    <property type="project" value="UniProtKB-SubCell"/>
</dbReference>
<comment type="caution">
    <text evidence="11">The sequence shown here is derived from an EMBL/GenBank/DDBJ whole genome shotgun (WGS) entry which is preliminary data.</text>
</comment>
<dbReference type="InterPro" id="IPR036873">
    <property type="entry name" value="Rhodanese-like_dom_sf"/>
</dbReference>
<dbReference type="CDD" id="cd01445">
    <property type="entry name" value="TST_Repeats"/>
    <property type="match status" value="1"/>
</dbReference>
<evidence type="ECO:0000256" key="8">
    <source>
        <dbReference type="RuleBase" id="RU000507"/>
    </source>
</evidence>
<evidence type="ECO:0000256" key="4">
    <source>
        <dbReference type="ARBA" id="ARBA00022737"/>
    </source>
</evidence>
<sequence length="821" mass="92836">MVQQALYRGLVSTKWLAEAVRAKKIGPELRVLDASWYEPGTRNAQKEFKEQHVPGASFFDIEECKDKSSPYELMLPSEKHFADYVGHLGIGNDTHVIVYDGDNLGTFYAPRAWWMFRVFGHRTVSVLNGGFKNWLKEGHPVTAEITRPEPSAFKASLNRSLLKTYEEMVENMESKRFQVVDARSEGRFRGTEPEPGKEGIEPGHILGTINIPFFNFLTEEGFEKPQDEIQSMFQEKKVDLSKPLIATCRKGITACHIALGAYLCGKPDVAIYDGSWSEWFRRAPSNKLCCALAASPGHMWQACGALLGHLWQLIWSHIWLATLGHAWHVYSSFIIIIVLFPARGFVNLARHLYEPKKTSGLFQGQKGLEEISPLLEYQQTPEMASPFLHYGHDPEEISPVLRYLQHPEEFTVLYQQPPKSEAAIDTAIQQSEEINPVLQYLQQLEEIGSNLLQRDSCHISSCPRIVKKVETVTQVPMDTAFPMPATTYHVNKMTYHPPEKPGYKNKEQVTYNKVGVPSNKALSSRTSSANSWDSSKNLEGDKTRGEFICQTPPSTQHFPAKTHNRQNHNSKTPSVQYIHHESPKICVGRKDSFESKISLGNNQKGRATSSQEHAKFVQEKAEPISFNSDESTGKLHHSVRTELFSSPTKNMKSSYDDTEEAKTVLNVKDSLASGIQNVKVEEKPLHEKRSSLMPANIKAKYGTTVVEKLISEEQARRALCEAGLIQGQKRLSDWPLKSLENPMTASPYADYYELGGPLETKSLMKDSYTPDVIKRAVRDPKRWHGRKTDDLGRWFQKNALNLNLQKALEQKYGEKNKGSKS</sequence>
<evidence type="ECO:0000256" key="5">
    <source>
        <dbReference type="ARBA" id="ARBA00022884"/>
    </source>
</evidence>
<dbReference type="Gene3D" id="3.40.250.10">
    <property type="entry name" value="Rhodanese-like domain"/>
    <property type="match status" value="2"/>
</dbReference>
<dbReference type="InterPro" id="IPR029234">
    <property type="entry name" value="CIMIP4"/>
</dbReference>
<dbReference type="FunFam" id="3.40.250.10:FF:000001">
    <property type="entry name" value="Sulfurtransferase"/>
    <property type="match status" value="1"/>
</dbReference>
<evidence type="ECO:0000256" key="9">
    <source>
        <dbReference type="SAM" id="MobiDB-lite"/>
    </source>
</evidence>
<dbReference type="GO" id="GO:0003723">
    <property type="term" value="F:RNA binding"/>
    <property type="evidence" value="ECO:0007669"/>
    <property type="project" value="UniProtKB-KW"/>
</dbReference>
<dbReference type="InterPro" id="IPR045078">
    <property type="entry name" value="TST/MPST-like"/>
</dbReference>
<feature type="compositionally biased region" description="Polar residues" evidence="9">
    <location>
        <begin position="520"/>
        <end position="535"/>
    </location>
</feature>
<dbReference type="SUPFAM" id="SSF52821">
    <property type="entry name" value="Rhodanese/Cell cycle control phosphatase"/>
    <property type="match status" value="2"/>
</dbReference>
<comment type="subcellular location">
    <subcellularLocation>
        <location evidence="1">Mitochondrion matrix</location>
    </subcellularLocation>
</comment>
<keyword evidence="12" id="KW-1185">Reference proteome</keyword>
<dbReference type="GO" id="GO:0004792">
    <property type="term" value="F:thiosulfate-cyanide sulfurtransferase activity"/>
    <property type="evidence" value="ECO:0007669"/>
    <property type="project" value="UniProtKB-EC"/>
</dbReference>
<evidence type="ECO:0000256" key="1">
    <source>
        <dbReference type="ARBA" id="ARBA00004305"/>
    </source>
</evidence>
<dbReference type="CDD" id="cd01449">
    <property type="entry name" value="TST_Repeat_2"/>
    <property type="match status" value="1"/>
</dbReference>
<dbReference type="Pfam" id="PF15400">
    <property type="entry name" value="TEX33"/>
    <property type="match status" value="1"/>
</dbReference>
<dbReference type="PROSITE" id="PS00683">
    <property type="entry name" value="RHODANESE_2"/>
    <property type="match status" value="1"/>
</dbReference>
<dbReference type="PROSITE" id="PS00380">
    <property type="entry name" value="RHODANESE_1"/>
    <property type="match status" value="1"/>
</dbReference>
<comment type="catalytic activity">
    <reaction evidence="7">
        <text>thiosulfate + hydrogen cyanide = thiocyanate + sulfite + 2 H(+)</text>
        <dbReference type="Rhea" id="RHEA:16881"/>
        <dbReference type="ChEBI" id="CHEBI:15378"/>
        <dbReference type="ChEBI" id="CHEBI:17359"/>
        <dbReference type="ChEBI" id="CHEBI:18022"/>
        <dbReference type="ChEBI" id="CHEBI:18407"/>
        <dbReference type="ChEBI" id="CHEBI:33542"/>
        <dbReference type="EC" id="2.8.1.1"/>
    </reaction>
</comment>
<dbReference type="OrthoDB" id="5977581at2759"/>
<name>V8PHD2_OPHHA</name>
<organism evidence="11 12">
    <name type="scientific">Ophiophagus hannah</name>
    <name type="common">King cobra</name>
    <name type="synonym">Naja hannah</name>
    <dbReference type="NCBI Taxonomy" id="8665"/>
    <lineage>
        <taxon>Eukaryota</taxon>
        <taxon>Metazoa</taxon>
        <taxon>Chordata</taxon>
        <taxon>Craniata</taxon>
        <taxon>Vertebrata</taxon>
        <taxon>Euteleostomi</taxon>
        <taxon>Lepidosauria</taxon>
        <taxon>Squamata</taxon>
        <taxon>Bifurcata</taxon>
        <taxon>Unidentata</taxon>
        <taxon>Episquamata</taxon>
        <taxon>Toxicofera</taxon>
        <taxon>Serpentes</taxon>
        <taxon>Colubroidea</taxon>
        <taxon>Elapidae</taxon>
        <taxon>Elapinae</taxon>
        <taxon>Ophiophagus</taxon>
    </lineage>
</organism>
<proteinExistence type="predicted"/>
<accession>V8PHD2</accession>
<evidence type="ECO:0000259" key="10">
    <source>
        <dbReference type="PROSITE" id="PS50206"/>
    </source>
</evidence>
<dbReference type="InterPro" id="IPR001307">
    <property type="entry name" value="Thiosulphate_STrfase_CS"/>
</dbReference>
<evidence type="ECO:0000256" key="3">
    <source>
        <dbReference type="ARBA" id="ARBA00022679"/>
    </source>
</evidence>
<dbReference type="PANTHER" id="PTHR11364">
    <property type="entry name" value="THIOSULFATE SULFERTANSFERASE"/>
    <property type="match status" value="1"/>
</dbReference>
<dbReference type="Proteomes" id="UP000018936">
    <property type="component" value="Unassembled WGS sequence"/>
</dbReference>
<protein>
    <recommendedName>
        <fullName evidence="8">Sulfurtransferase</fullName>
    </recommendedName>
</protein>
<gene>
    <name evidence="11" type="primary">Tst</name>
    <name evidence="11" type="ORF">L345_00867</name>
</gene>
<keyword evidence="3 8" id="KW-0808">Transferase</keyword>
<evidence type="ECO:0000313" key="11">
    <source>
        <dbReference type="EMBL" id="ETE73297.1"/>
    </source>
</evidence>
<dbReference type="InterPro" id="IPR001763">
    <property type="entry name" value="Rhodanese-like_dom"/>
</dbReference>
<dbReference type="AlphaFoldDB" id="V8PHD2"/>